<accession>A0A7J0EEC6</accession>
<dbReference type="EMBL" id="BJWL01000003">
    <property type="protein sequence ID" value="GFY83997.1"/>
    <property type="molecule type" value="Genomic_DNA"/>
</dbReference>
<protein>
    <submittedName>
        <fullName evidence="1">Uncharacterized protein</fullName>
    </submittedName>
</protein>
<dbReference type="Proteomes" id="UP000585474">
    <property type="component" value="Unassembled WGS sequence"/>
</dbReference>
<evidence type="ECO:0000313" key="1">
    <source>
        <dbReference type="EMBL" id="GFY83997.1"/>
    </source>
</evidence>
<organism evidence="1 2">
    <name type="scientific">Actinidia rufa</name>
    <dbReference type="NCBI Taxonomy" id="165716"/>
    <lineage>
        <taxon>Eukaryota</taxon>
        <taxon>Viridiplantae</taxon>
        <taxon>Streptophyta</taxon>
        <taxon>Embryophyta</taxon>
        <taxon>Tracheophyta</taxon>
        <taxon>Spermatophyta</taxon>
        <taxon>Magnoliopsida</taxon>
        <taxon>eudicotyledons</taxon>
        <taxon>Gunneridae</taxon>
        <taxon>Pentapetalae</taxon>
        <taxon>asterids</taxon>
        <taxon>Ericales</taxon>
        <taxon>Actinidiaceae</taxon>
        <taxon>Actinidia</taxon>
    </lineage>
</organism>
<evidence type="ECO:0000313" key="2">
    <source>
        <dbReference type="Proteomes" id="UP000585474"/>
    </source>
</evidence>
<sequence length="330" mass="36630">MPCPRQVQQIHLSQVRPPPLTCYRFQYKNPKIEHLRFLTHHRLKPPGLERIENEPEVTLHGSEAHVEEDASGFHVLLSKFFRVEITHLFGDVADHLESPTPSSQRNQIGVANFANRIDLLGHLPPIDDVRAQKLIIVTNVFEHAEPGVGPPHSELVMDYDEGEATAVVRICGCGIKGGVELGGERGLERGWGVGESIEEANWGGVKGSACQVFEIRTVVLQGEFGCNPFGEERCLVTLITGPVGFLVFPDSTRSGCSARIRSKNMLDVNEPTNWKNLCQPMREDLDTGEMEEEGDENSFLFGLAYSITISIFSQMINGHDGTEEHTSTSY</sequence>
<gene>
    <name evidence="1" type="ORF">Acr_03g0007710</name>
</gene>
<comment type="caution">
    <text evidence="1">The sequence shown here is derived from an EMBL/GenBank/DDBJ whole genome shotgun (WGS) entry which is preliminary data.</text>
</comment>
<proteinExistence type="predicted"/>
<name>A0A7J0EEC6_9ERIC</name>
<keyword evidence="2" id="KW-1185">Reference proteome</keyword>
<reference evidence="1 2" key="1">
    <citation type="submission" date="2019-07" db="EMBL/GenBank/DDBJ databases">
        <title>De Novo Assembly of kiwifruit Actinidia rufa.</title>
        <authorList>
            <person name="Sugita-Konishi S."/>
            <person name="Sato K."/>
            <person name="Mori E."/>
            <person name="Abe Y."/>
            <person name="Kisaki G."/>
            <person name="Hamano K."/>
            <person name="Suezawa K."/>
            <person name="Otani M."/>
            <person name="Fukuda T."/>
            <person name="Manabe T."/>
            <person name="Gomi K."/>
            <person name="Tabuchi M."/>
            <person name="Akimitsu K."/>
            <person name="Kataoka I."/>
        </authorList>
    </citation>
    <scope>NUCLEOTIDE SEQUENCE [LARGE SCALE GENOMIC DNA]</scope>
    <source>
        <strain evidence="2">cv. Fuchu</strain>
    </source>
</reference>
<dbReference type="AlphaFoldDB" id="A0A7J0EEC6"/>